<dbReference type="EMBL" id="RBXL01000001">
    <property type="protein sequence ID" value="RKT46443.1"/>
    <property type="molecule type" value="Genomic_DNA"/>
</dbReference>
<dbReference type="RefSeq" id="WP_120798557.1">
    <property type="nucleotide sequence ID" value="NZ_RBXL01000001.1"/>
</dbReference>
<proteinExistence type="predicted"/>
<evidence type="ECO:0000313" key="2">
    <source>
        <dbReference type="Proteomes" id="UP000274556"/>
    </source>
</evidence>
<keyword evidence="2" id="KW-1185">Reference proteome</keyword>
<comment type="caution">
    <text evidence="1">The sequence shown here is derived from an EMBL/GenBank/DDBJ whole genome shotgun (WGS) entry which is preliminary data.</text>
</comment>
<accession>A0A495VCT8</accession>
<name>A0A495VCT8_9GAMM</name>
<gene>
    <name evidence="1" type="ORF">BDD21_3956</name>
</gene>
<sequence length="180" mass="19559">MDNSIWFWLIVGAVLALAILKTHAEHRAYATAKNAYRVALAALADDPTNTTLRQDALRKGRALTAAGRRLNAGAKTPRVSVHDELAIRNDLDAIHAGAAPGLVGIAEGLARLAALHHEGVLTPEELALLKQQITGRSSGVEDVIRLLRGLKALEREGVLTEGEFNIKKWDILSKRLLRKD</sequence>
<organism evidence="1 2">
    <name type="scientific">Thiocapsa rosea</name>
    <dbReference type="NCBI Taxonomy" id="69360"/>
    <lineage>
        <taxon>Bacteria</taxon>
        <taxon>Pseudomonadati</taxon>
        <taxon>Pseudomonadota</taxon>
        <taxon>Gammaproteobacteria</taxon>
        <taxon>Chromatiales</taxon>
        <taxon>Chromatiaceae</taxon>
        <taxon>Thiocapsa</taxon>
    </lineage>
</organism>
<dbReference type="Proteomes" id="UP000274556">
    <property type="component" value="Unassembled WGS sequence"/>
</dbReference>
<reference evidence="1 2" key="1">
    <citation type="submission" date="2018-10" db="EMBL/GenBank/DDBJ databases">
        <title>Genomic Encyclopedia of Archaeal and Bacterial Type Strains, Phase II (KMG-II): from individual species to whole genera.</title>
        <authorList>
            <person name="Goeker M."/>
        </authorList>
    </citation>
    <scope>NUCLEOTIDE SEQUENCE [LARGE SCALE GENOMIC DNA]</scope>
    <source>
        <strain evidence="1 2">DSM 235</strain>
    </source>
</reference>
<dbReference type="AlphaFoldDB" id="A0A495VCT8"/>
<evidence type="ECO:0000313" key="1">
    <source>
        <dbReference type="EMBL" id="RKT46443.1"/>
    </source>
</evidence>
<dbReference type="OrthoDB" id="3698908at2"/>
<protein>
    <submittedName>
        <fullName evidence="1">Uncharacterized protein</fullName>
    </submittedName>
</protein>